<protein>
    <submittedName>
        <fullName evidence="1">Uncharacterized protein</fullName>
    </submittedName>
</protein>
<dbReference type="AlphaFoldDB" id="A0AA40MFD2"/>
<organism evidence="1 2">
    <name type="scientific">Burkholderia pseudomallei</name>
    <name type="common">Pseudomonas pseudomallei</name>
    <dbReference type="NCBI Taxonomy" id="28450"/>
    <lineage>
        <taxon>Bacteria</taxon>
        <taxon>Pseudomonadati</taxon>
        <taxon>Pseudomonadota</taxon>
        <taxon>Betaproteobacteria</taxon>
        <taxon>Burkholderiales</taxon>
        <taxon>Burkholderiaceae</taxon>
        <taxon>Burkholderia</taxon>
        <taxon>pseudomallei group</taxon>
    </lineage>
</organism>
<dbReference type="RefSeq" id="WP_038740575.1">
    <property type="nucleotide sequence ID" value="NZ_KN323090.1"/>
</dbReference>
<sequence length="90" mass="10530">MGITQEELSRRVILVDETYEVEVYVGPSKTWQVDLVLKSGKRVEVETQRGTPKMWRTLDKALDFVIAYCTQRSKLTVRYQDFKLESLSQD</sequence>
<evidence type="ECO:0000313" key="1">
    <source>
        <dbReference type="EMBL" id="KGX17098.1"/>
    </source>
</evidence>
<dbReference type="Proteomes" id="UP000030475">
    <property type="component" value="Unassembled WGS sequence"/>
</dbReference>
<accession>A0AA40MFD2</accession>
<proteinExistence type="predicted"/>
<name>A0AA40MFD2_BURPE</name>
<comment type="caution">
    <text evidence="1">The sequence shown here is derived from an EMBL/GenBank/DDBJ whole genome shotgun (WGS) entry which is preliminary data.</text>
</comment>
<gene>
    <name evidence="1" type="ORF">Y036_5975</name>
</gene>
<dbReference type="EMBL" id="JQIM01000007">
    <property type="protein sequence ID" value="KGX17098.1"/>
    <property type="molecule type" value="Genomic_DNA"/>
</dbReference>
<reference evidence="1 2" key="1">
    <citation type="submission" date="2014-08" db="EMBL/GenBank/DDBJ databases">
        <authorList>
            <person name="Bunnell A."/>
            <person name="Chain P.S."/>
            <person name="Chertkov O."/>
            <person name="Currie B.J."/>
            <person name="Daligault H.E."/>
            <person name="Davenport K.W."/>
            <person name="Davis C."/>
            <person name="Gleasner C.D."/>
            <person name="Johnson S.L."/>
            <person name="Kaestli M."/>
            <person name="Koren S."/>
            <person name="Kunde Y.A."/>
            <person name="Mayo M."/>
            <person name="McMurry K.K."/>
            <person name="Price E.P."/>
            <person name="Reitenga K.G."/>
            <person name="Robison R."/>
            <person name="Rosovitz M.J."/>
            <person name="Sarovich D.S."/>
            <person name="Teshima H."/>
        </authorList>
    </citation>
    <scope>NUCLEOTIDE SEQUENCE [LARGE SCALE GENOMIC DNA]</scope>
    <source>
        <strain evidence="1 2">MSHR44</strain>
    </source>
</reference>
<evidence type="ECO:0000313" key="2">
    <source>
        <dbReference type="Proteomes" id="UP000030475"/>
    </source>
</evidence>